<dbReference type="OMA" id="GHFGHCD"/>
<accession>A0AA94HT97</accession>
<dbReference type="EMBL" id="FPIW01000030">
    <property type="protein sequence ID" value="SFW53875.1"/>
    <property type="molecule type" value="Genomic_DNA"/>
</dbReference>
<feature type="domain" description="Dinitrogenase iron-molybdenum cofactor biosynthesis" evidence="1">
    <location>
        <begin position="22"/>
        <end position="108"/>
    </location>
</feature>
<gene>
    <name evidence="2" type="ORF">SAMN02910291_01742</name>
</gene>
<protein>
    <submittedName>
        <fullName evidence="2">Predicted Fe-Mo cluster-binding protein, NifX family</fullName>
    </submittedName>
</protein>
<evidence type="ECO:0000259" key="1">
    <source>
        <dbReference type="Pfam" id="PF02579"/>
    </source>
</evidence>
<evidence type="ECO:0000313" key="3">
    <source>
        <dbReference type="Proteomes" id="UP000182680"/>
    </source>
</evidence>
<dbReference type="PANTHER" id="PTHR42983:SF1">
    <property type="entry name" value="IRON-MOLYBDENUM PROTEIN"/>
    <property type="match status" value="1"/>
</dbReference>
<proteinExistence type="predicted"/>
<dbReference type="Gene3D" id="3.30.420.130">
    <property type="entry name" value="Dinitrogenase iron-molybdenum cofactor biosynthesis domain"/>
    <property type="match status" value="1"/>
</dbReference>
<organism evidence="2 3">
    <name type="scientific">Desulfovibrio desulfuricans</name>
    <dbReference type="NCBI Taxonomy" id="876"/>
    <lineage>
        <taxon>Bacteria</taxon>
        <taxon>Pseudomonadati</taxon>
        <taxon>Thermodesulfobacteriota</taxon>
        <taxon>Desulfovibrionia</taxon>
        <taxon>Desulfovibrionales</taxon>
        <taxon>Desulfovibrionaceae</taxon>
        <taxon>Desulfovibrio</taxon>
    </lineage>
</organism>
<dbReference type="InterPro" id="IPR003731">
    <property type="entry name" value="Di-Nase_FeMo-co_biosynth"/>
</dbReference>
<evidence type="ECO:0000313" key="2">
    <source>
        <dbReference type="EMBL" id="SFW53875.1"/>
    </source>
</evidence>
<sequence>MSKTVLAIPSELPGGMDAGMGMHFGHCAIYTIVEIENGAVTAQSTLAAVPHQQGGCLAPVQYLAGHGVTALLAGGMGMRPLAGFNQMNIEVFFAGNCATVGQAVEAFLQNKLNRFNLDQTCGGCEH</sequence>
<dbReference type="Proteomes" id="UP000182680">
    <property type="component" value="Unassembled WGS sequence"/>
</dbReference>
<dbReference type="AlphaFoldDB" id="A0AA94HT97"/>
<dbReference type="SUPFAM" id="SSF53146">
    <property type="entry name" value="Nitrogenase accessory factor-like"/>
    <property type="match status" value="1"/>
</dbReference>
<dbReference type="RefSeq" id="WP_012625484.1">
    <property type="nucleotide sequence ID" value="NZ_FPIW01000030.1"/>
</dbReference>
<dbReference type="InterPro" id="IPR036105">
    <property type="entry name" value="DiNase_FeMo-co_biosyn_sf"/>
</dbReference>
<dbReference type="Pfam" id="PF02579">
    <property type="entry name" value="Nitro_FeMo-Co"/>
    <property type="match status" value="1"/>
</dbReference>
<dbReference type="PANTHER" id="PTHR42983">
    <property type="entry name" value="DINITROGENASE IRON-MOLYBDENUM COFACTOR PROTEIN-RELATED"/>
    <property type="match status" value="1"/>
</dbReference>
<name>A0AA94HT97_DESDE</name>
<reference evidence="3" key="1">
    <citation type="submission" date="2016-11" db="EMBL/GenBank/DDBJ databases">
        <authorList>
            <person name="Jaros S."/>
            <person name="Januszkiewicz K."/>
            <person name="Wedrychowicz H."/>
        </authorList>
    </citation>
    <scope>NUCLEOTIDE SEQUENCE [LARGE SCALE GENOMIC DNA]</scope>
    <source>
        <strain evidence="3">DSM 7057</strain>
    </source>
</reference>
<comment type="caution">
    <text evidence="2">The sequence shown here is derived from an EMBL/GenBank/DDBJ whole genome shotgun (WGS) entry which is preliminary data.</text>
</comment>